<dbReference type="PANTHER" id="PTHR34987:SF4">
    <property type="entry name" value="ALPHA-L-RHAMNOSIDASE C-TERMINAL DOMAIN-CONTAINING PROTEIN"/>
    <property type="match status" value="1"/>
</dbReference>
<dbReference type="InterPro" id="IPR008928">
    <property type="entry name" value="6-hairpin_glycosidase_sf"/>
</dbReference>
<dbReference type="Gene3D" id="1.50.10.10">
    <property type="match status" value="1"/>
</dbReference>
<reference evidence="3" key="1">
    <citation type="journal article" date="2021" name="Nat. Commun.">
        <title>Genetic determinants of endophytism in the Arabidopsis root mycobiome.</title>
        <authorList>
            <person name="Mesny F."/>
            <person name="Miyauchi S."/>
            <person name="Thiergart T."/>
            <person name="Pickel B."/>
            <person name="Atanasova L."/>
            <person name="Karlsson M."/>
            <person name="Huettel B."/>
            <person name="Barry K.W."/>
            <person name="Haridas S."/>
            <person name="Chen C."/>
            <person name="Bauer D."/>
            <person name="Andreopoulos W."/>
            <person name="Pangilinan J."/>
            <person name="LaButti K."/>
            <person name="Riley R."/>
            <person name="Lipzen A."/>
            <person name="Clum A."/>
            <person name="Drula E."/>
            <person name="Henrissat B."/>
            <person name="Kohler A."/>
            <person name="Grigoriev I.V."/>
            <person name="Martin F.M."/>
            <person name="Hacquard S."/>
        </authorList>
    </citation>
    <scope>NUCLEOTIDE SEQUENCE</scope>
    <source>
        <strain evidence="3">MPI-SDFR-AT-0120</strain>
    </source>
</reference>
<dbReference type="GO" id="GO:0016798">
    <property type="term" value="F:hydrolase activity, acting on glycosyl bonds"/>
    <property type="evidence" value="ECO:0007669"/>
    <property type="project" value="UniProtKB-KW"/>
</dbReference>
<feature type="domain" description="Alpha-L-rhamnosidase six-hairpin glycosidase" evidence="1">
    <location>
        <begin position="376"/>
        <end position="599"/>
    </location>
</feature>
<proteinExistence type="predicted"/>
<keyword evidence="4" id="KW-1185">Reference proteome</keyword>
<dbReference type="PANTHER" id="PTHR34987">
    <property type="entry name" value="C, PUTATIVE (AFU_ORTHOLOGUE AFUA_3G02880)-RELATED"/>
    <property type="match status" value="1"/>
</dbReference>
<dbReference type="Gene3D" id="2.60.120.560">
    <property type="entry name" value="Exo-inulinase, domain 1"/>
    <property type="match status" value="1"/>
</dbReference>
<dbReference type="GO" id="GO:0005975">
    <property type="term" value="P:carbohydrate metabolic process"/>
    <property type="evidence" value="ECO:0007669"/>
    <property type="project" value="InterPro"/>
</dbReference>
<protein>
    <submittedName>
        <fullName evidence="3">Six-hairpin glycosidase-like protein</fullName>
    </submittedName>
</protein>
<evidence type="ECO:0000259" key="2">
    <source>
        <dbReference type="Pfam" id="PF17390"/>
    </source>
</evidence>
<comment type="caution">
    <text evidence="3">The sequence shown here is derived from an EMBL/GenBank/DDBJ whole genome shotgun (WGS) entry which is preliminary data.</text>
</comment>
<dbReference type="SUPFAM" id="SSF48208">
    <property type="entry name" value="Six-hairpin glycosidases"/>
    <property type="match status" value="1"/>
</dbReference>
<evidence type="ECO:0000259" key="1">
    <source>
        <dbReference type="Pfam" id="PF17389"/>
    </source>
</evidence>
<dbReference type="EMBL" id="JAGMVJ010000024">
    <property type="protein sequence ID" value="KAH7071694.1"/>
    <property type="molecule type" value="Genomic_DNA"/>
</dbReference>
<evidence type="ECO:0000313" key="3">
    <source>
        <dbReference type="EMBL" id="KAH7071694.1"/>
    </source>
</evidence>
<dbReference type="AlphaFoldDB" id="A0A8K0QWI7"/>
<dbReference type="InterPro" id="IPR035396">
    <property type="entry name" value="Bac_rhamnosid6H"/>
</dbReference>
<dbReference type="Pfam" id="PF17389">
    <property type="entry name" value="Bac_rhamnosid6H"/>
    <property type="match status" value="1"/>
</dbReference>
<dbReference type="Pfam" id="PF17390">
    <property type="entry name" value="Bac_rhamnosid_C"/>
    <property type="match status" value="1"/>
</dbReference>
<keyword evidence="3" id="KW-0326">Glycosidase</keyword>
<dbReference type="Proteomes" id="UP000813461">
    <property type="component" value="Unassembled WGS sequence"/>
</dbReference>
<dbReference type="InterPro" id="IPR012341">
    <property type="entry name" value="6hp_glycosidase-like_sf"/>
</dbReference>
<gene>
    <name evidence="3" type="ORF">FB567DRAFT_538644</name>
</gene>
<dbReference type="InterPro" id="IPR035398">
    <property type="entry name" value="Bac_rhamnosid_C"/>
</dbReference>
<name>A0A8K0QWI7_9PLEO</name>
<dbReference type="OrthoDB" id="10036721at2759"/>
<organism evidence="3 4">
    <name type="scientific">Paraphoma chrysanthemicola</name>
    <dbReference type="NCBI Taxonomy" id="798071"/>
    <lineage>
        <taxon>Eukaryota</taxon>
        <taxon>Fungi</taxon>
        <taxon>Dikarya</taxon>
        <taxon>Ascomycota</taxon>
        <taxon>Pezizomycotina</taxon>
        <taxon>Dothideomycetes</taxon>
        <taxon>Pleosporomycetidae</taxon>
        <taxon>Pleosporales</taxon>
        <taxon>Pleosporineae</taxon>
        <taxon>Phaeosphaeriaceae</taxon>
        <taxon>Paraphoma</taxon>
    </lineage>
</organism>
<dbReference type="Gene3D" id="2.60.420.10">
    <property type="entry name" value="Maltose phosphorylase, domain 3"/>
    <property type="match status" value="1"/>
</dbReference>
<feature type="domain" description="Alpha-L-rhamnosidase C-terminal" evidence="2">
    <location>
        <begin position="710"/>
        <end position="776"/>
    </location>
</feature>
<sequence length="850" mass="93269">MSRSEIVEANSILRRRGGVTSTFGGATSSFTLKNHENGSERAEIVLDYSTCEGGMPLFEIVCASSASCDPVEVEVAYSEGVEGIDHANGDGPFFLFSNAMDTYRKTVLPIPNCNAPRTIRSKYAQRSQRYQRIILCSPNSSVTFSKVGFERIRPRRKPKSTFSCSNELLNRIWRDGASTVDMCTVERGETAPAWEVTEQGTMVHGQHWAPCRHGTRWGDKRVRFQVRVETGGASWAVHMVANGLIFCLDTSTKMLYASEGLAHESTIFPVKEKGRWSLDNIQLDKWLDVETLAQGDAITVSLQGEQVATIQGLDLHPLLGGSPNNTGSVAFGGPCHWMSQFRNLSVRNLDGTLLYENDMLIGNRDRTLSDFQVGINALACTIDGAKRDRACFGGDLHVMGRSIAHSTMDFAAVAGSIELLTSHQSSDGYLGNLAPIQAPVHDSTDEPPTYAFYSLTYAFFLAVAIKDYWMHTGDEKARSKCYSKLERLISFAERFVNKDGILAAPPPMSMHWFPMGGPVFGPSSALNIAYFDALKAVAALALRPEQGLKYLSKAEALKEHIVKAFYDSASGVFQLGKSLPHDGICQDVKGYAITTDLIPPHTEDLKHLSDPDSTLPRAFRGLKHWDKANVVSPYATGFAVEALFHRETGASALDLMQRVWGPMTDPTSLNYSGGHWEAMKPDGTPHGHDTSLMHGWSTWPVFLMPRYLAGLYPIEAGWKVFGVSPVLAGLDFVECSTETVAGTVKVDMMVNEAAGHGAIRVSAPYGTRFRLQAPKGWTVMGPSECEGTGDWMKFFMSKPGIAVSLESKSAQIALRKATSVESEEKMSLPVGRKRYGRVRTFLSQLKTAIC</sequence>
<accession>A0A8K0QWI7</accession>
<keyword evidence="3" id="KW-0378">Hydrolase</keyword>
<evidence type="ECO:0000313" key="4">
    <source>
        <dbReference type="Proteomes" id="UP000813461"/>
    </source>
</evidence>